<protein>
    <submittedName>
        <fullName evidence="1">LAMI_0G11892g1_1</fullName>
    </submittedName>
</protein>
<sequence length="218" mass="24119">MTQLKETGKSLYNRVEKLALFLRSYPTRACFLTVNADSRWCRLVGSAFERPMLRRGAPPDIISGTLLNSANPALSASSIRHDRTMTSAIRVVSVSVATRFMRQRGIEGDIETQRDARRRRLLLPVATLGTLLDTVTLPGLIPQATFQTAAGSRRQYCSLPRVTCGVWASGCTVGTTRRCIGFDTFFLCTSGTSRSQNGNLRRDAFERCVGLWGGVYFV</sequence>
<proteinExistence type="predicted"/>
<evidence type="ECO:0000313" key="2">
    <source>
        <dbReference type="Proteomes" id="UP000191024"/>
    </source>
</evidence>
<organism evidence="1 2">
    <name type="scientific">Lachancea mirantina</name>
    <dbReference type="NCBI Taxonomy" id="1230905"/>
    <lineage>
        <taxon>Eukaryota</taxon>
        <taxon>Fungi</taxon>
        <taxon>Dikarya</taxon>
        <taxon>Ascomycota</taxon>
        <taxon>Saccharomycotina</taxon>
        <taxon>Saccharomycetes</taxon>
        <taxon>Saccharomycetales</taxon>
        <taxon>Saccharomycetaceae</taxon>
        <taxon>Lachancea</taxon>
    </lineage>
</organism>
<dbReference type="Proteomes" id="UP000191024">
    <property type="component" value="Chromosome G"/>
</dbReference>
<dbReference type="AlphaFoldDB" id="A0A1G4KB47"/>
<gene>
    <name evidence="1" type="ORF">LAMI_0G11892G</name>
</gene>
<name>A0A1G4KB47_9SACH</name>
<evidence type="ECO:0000313" key="1">
    <source>
        <dbReference type="EMBL" id="SCV01502.1"/>
    </source>
</evidence>
<reference evidence="1 2" key="1">
    <citation type="submission" date="2016-03" db="EMBL/GenBank/DDBJ databases">
        <authorList>
            <person name="Devillers H."/>
        </authorList>
    </citation>
    <scope>NUCLEOTIDE SEQUENCE [LARGE SCALE GENOMIC DNA]</scope>
    <source>
        <strain evidence="1">CBS 11717</strain>
    </source>
</reference>
<dbReference type="EMBL" id="LT598469">
    <property type="protein sequence ID" value="SCV01502.1"/>
    <property type="molecule type" value="Genomic_DNA"/>
</dbReference>
<accession>A0A1G4KB47</accession>
<keyword evidence="2" id="KW-1185">Reference proteome</keyword>